<evidence type="ECO:0000313" key="12">
    <source>
        <dbReference type="Proteomes" id="UP000243745"/>
    </source>
</evidence>
<keyword evidence="7 9" id="KW-0472">Membrane</keyword>
<feature type="transmembrane region" description="Helical" evidence="9">
    <location>
        <begin position="92"/>
        <end position="111"/>
    </location>
</feature>
<dbReference type="PANTHER" id="PTHR33451">
    <property type="entry name" value="MALATE-2H(+)/NA(+)-LACTATE ANTIPORTER"/>
    <property type="match status" value="1"/>
</dbReference>
<organism evidence="11 12">
    <name type="scientific">Ruminobacter amylophilus</name>
    <dbReference type="NCBI Taxonomy" id="867"/>
    <lineage>
        <taxon>Bacteria</taxon>
        <taxon>Pseudomonadati</taxon>
        <taxon>Pseudomonadota</taxon>
        <taxon>Gammaproteobacteria</taxon>
        <taxon>Aeromonadales</taxon>
        <taxon>Succinivibrionaceae</taxon>
        <taxon>Ruminobacter</taxon>
    </lineage>
</organism>
<keyword evidence="3" id="KW-0050">Antiport</keyword>
<feature type="transmembrane region" description="Helical" evidence="9">
    <location>
        <begin position="21"/>
        <end position="41"/>
    </location>
</feature>
<evidence type="ECO:0000256" key="8">
    <source>
        <dbReference type="ARBA" id="ARBA00038435"/>
    </source>
</evidence>
<name>A0A662ZFE4_9GAMM</name>
<proteinExistence type="inferred from homology"/>
<keyword evidence="6 9" id="KW-1133">Transmembrane helix</keyword>
<dbReference type="RefSeq" id="WP_093140747.1">
    <property type="nucleotide sequence ID" value="NZ_FOXF01000006.1"/>
</dbReference>
<evidence type="ECO:0000313" key="11">
    <source>
        <dbReference type="EMBL" id="SFP15462.1"/>
    </source>
</evidence>
<evidence type="ECO:0000256" key="7">
    <source>
        <dbReference type="ARBA" id="ARBA00023136"/>
    </source>
</evidence>
<comment type="subcellular location">
    <subcellularLocation>
        <location evidence="1">Cell membrane</location>
        <topology evidence="1">Multi-pass membrane protein</topology>
    </subcellularLocation>
</comment>
<keyword evidence="5 9" id="KW-0812">Transmembrane</keyword>
<feature type="transmembrane region" description="Helical" evidence="9">
    <location>
        <begin position="344"/>
        <end position="371"/>
    </location>
</feature>
<sequence>MLNNNNSENGYQDGIRPKPNIKALFPILIFLVFYLGNGIYYEYISPIDGKMGFYITSVVVSFGIALIAAFIQNRKLNFEEKINICSKGIGDSNITIMLLIFLLAGAFSGLASVTGGAVSTANMLLNIIPANFAILGLFVIACLISMSMGTSVGTISVLAPIALVVARNGGISVPLCAGTVVSGAMFGDNLSFISDTTIAATKTQGVQMKEKFLANIKLALPAAALTVVVLTFISLSTGTETVGEYDFKFLLALPYFIVFILALAGINVFVVLIIGIILFLAFGFGLDTISYASAFEAMGKGTSSMFETMIVTILVASISALIKANGGFEAILGYIRNHFNDKRGGMFGIAVLTSFMDIATANNTVAIVAAGPIARDISREFGVSGRITASLLDTCSCILQGIIPYGAQLLVAASIMGISSITIVPWLFYQFILAIFVAIVIIRAR</sequence>
<evidence type="ECO:0000256" key="5">
    <source>
        <dbReference type="ARBA" id="ARBA00022692"/>
    </source>
</evidence>
<feature type="transmembrane region" description="Helical" evidence="9">
    <location>
        <begin position="255"/>
        <end position="284"/>
    </location>
</feature>
<keyword evidence="2" id="KW-0813">Transport</keyword>
<feature type="transmembrane region" description="Helical" evidence="9">
    <location>
        <begin position="218"/>
        <end position="235"/>
    </location>
</feature>
<dbReference type="PANTHER" id="PTHR33451:SF5">
    <property type="entry name" value="NA+_H+ ANTIPORTER"/>
    <property type="match status" value="1"/>
</dbReference>
<protein>
    <submittedName>
        <fullName evidence="11">Na+/H+ antiporter NhaC</fullName>
    </submittedName>
</protein>
<dbReference type="EMBL" id="FOXF01000006">
    <property type="protein sequence ID" value="SFP15462.1"/>
    <property type="molecule type" value="Genomic_DNA"/>
</dbReference>
<accession>A0A662ZFE4</accession>
<feature type="transmembrane region" description="Helical" evidence="9">
    <location>
        <begin position="409"/>
        <end position="442"/>
    </location>
</feature>
<evidence type="ECO:0000256" key="6">
    <source>
        <dbReference type="ARBA" id="ARBA00022989"/>
    </source>
</evidence>
<dbReference type="InterPro" id="IPR018461">
    <property type="entry name" value="Na/H_Antiport_NhaC-like_C"/>
</dbReference>
<evidence type="ECO:0000256" key="2">
    <source>
        <dbReference type="ARBA" id="ARBA00022448"/>
    </source>
</evidence>
<dbReference type="GO" id="GO:0005886">
    <property type="term" value="C:plasma membrane"/>
    <property type="evidence" value="ECO:0007669"/>
    <property type="project" value="UniProtKB-SubCell"/>
</dbReference>
<dbReference type="Proteomes" id="UP000243745">
    <property type="component" value="Unassembled WGS sequence"/>
</dbReference>
<reference evidence="11 12" key="1">
    <citation type="submission" date="2016-10" db="EMBL/GenBank/DDBJ databases">
        <authorList>
            <person name="Varghese N."/>
            <person name="Submissions S."/>
        </authorList>
    </citation>
    <scope>NUCLEOTIDE SEQUENCE [LARGE SCALE GENOMIC DNA]</scope>
    <source>
        <strain evidence="11 12">DSM 1361</strain>
    </source>
</reference>
<feature type="transmembrane region" description="Helical" evidence="9">
    <location>
        <begin position="123"/>
        <end position="144"/>
    </location>
</feature>
<feature type="transmembrane region" description="Helical" evidence="9">
    <location>
        <begin position="305"/>
        <end position="324"/>
    </location>
</feature>
<keyword evidence="12" id="KW-1185">Reference proteome</keyword>
<feature type="transmembrane region" description="Helical" evidence="9">
    <location>
        <begin position="53"/>
        <end position="71"/>
    </location>
</feature>
<dbReference type="AlphaFoldDB" id="A0A662ZFE4"/>
<evidence type="ECO:0000256" key="1">
    <source>
        <dbReference type="ARBA" id="ARBA00004651"/>
    </source>
</evidence>
<dbReference type="OrthoDB" id="9790605at2"/>
<dbReference type="GO" id="GO:0015297">
    <property type="term" value="F:antiporter activity"/>
    <property type="evidence" value="ECO:0007669"/>
    <property type="project" value="UniProtKB-KW"/>
</dbReference>
<feature type="domain" description="Na+/H+ antiporter NhaC-like C-terminal" evidence="10">
    <location>
        <begin position="257"/>
        <end position="439"/>
    </location>
</feature>
<feature type="domain" description="Na+/H+ antiporter NhaC-like C-terminal" evidence="10">
    <location>
        <begin position="61"/>
        <end position="207"/>
    </location>
</feature>
<dbReference type="Pfam" id="PF03553">
    <property type="entry name" value="Na_H_antiporter"/>
    <property type="match status" value="2"/>
</dbReference>
<keyword evidence="4" id="KW-1003">Cell membrane</keyword>
<evidence type="ECO:0000259" key="10">
    <source>
        <dbReference type="Pfam" id="PF03553"/>
    </source>
</evidence>
<evidence type="ECO:0000256" key="3">
    <source>
        <dbReference type="ARBA" id="ARBA00022449"/>
    </source>
</evidence>
<evidence type="ECO:0000256" key="4">
    <source>
        <dbReference type="ARBA" id="ARBA00022475"/>
    </source>
</evidence>
<evidence type="ECO:0000256" key="9">
    <source>
        <dbReference type="SAM" id="Phobius"/>
    </source>
</evidence>
<gene>
    <name evidence="11" type="ORF">SAMN02910344_00582</name>
</gene>
<dbReference type="InterPro" id="IPR052180">
    <property type="entry name" value="NhaC_Na-H+_Antiporter"/>
</dbReference>
<comment type="similarity">
    <text evidence="8">Belongs to the NhaC Na(+)/H(+) (TC 2.A.35) antiporter family.</text>
</comment>